<dbReference type="InterPro" id="IPR052339">
    <property type="entry name" value="Fe-S_Maturation_MIP18"/>
</dbReference>
<dbReference type="PANTHER" id="PTHR42831">
    <property type="entry name" value="FE-S PROTEIN MATURATION AUXILIARY FACTOR YITW"/>
    <property type="match status" value="1"/>
</dbReference>
<dbReference type="PANTHER" id="PTHR42831:SF3">
    <property type="entry name" value="1,2-PHENYLACETYL-COA EPOXIDASE, SUBUNIT D-RELATED"/>
    <property type="match status" value="1"/>
</dbReference>
<dbReference type="Proteomes" id="UP000241848">
    <property type="component" value="Unassembled WGS sequence"/>
</dbReference>
<dbReference type="NCBIfam" id="TIGR02159">
    <property type="entry name" value="PA_CoA_Oxy4"/>
    <property type="match status" value="1"/>
</dbReference>
<dbReference type="EMBL" id="PXYV01000001">
    <property type="protein sequence ID" value="PSR24190.1"/>
    <property type="molecule type" value="Genomic_DNA"/>
</dbReference>
<proteinExistence type="predicted"/>
<reference evidence="3 4" key="1">
    <citation type="journal article" date="2014" name="BMC Genomics">
        <title>Comparison of environmental and isolate Sulfobacillus genomes reveals diverse carbon, sulfur, nitrogen, and hydrogen metabolisms.</title>
        <authorList>
            <person name="Justice N.B."/>
            <person name="Norman A."/>
            <person name="Brown C.T."/>
            <person name="Singh A."/>
            <person name="Thomas B.C."/>
            <person name="Banfield J.F."/>
        </authorList>
    </citation>
    <scope>NUCLEOTIDE SEQUENCE [LARGE SCALE GENOMIC DNA]</scope>
    <source>
        <strain evidence="3">AMDSBA3</strain>
    </source>
</reference>
<evidence type="ECO:0000259" key="1">
    <source>
        <dbReference type="Pfam" id="PF01883"/>
    </source>
</evidence>
<dbReference type="Pfam" id="PF01883">
    <property type="entry name" value="FeS_assembly_P"/>
    <property type="match status" value="1"/>
</dbReference>
<feature type="domain" description="MIP18 family-like" evidence="1">
    <location>
        <begin position="12"/>
        <end position="73"/>
    </location>
</feature>
<name>A0A2T2WPM2_9FIRM</name>
<dbReference type="InterPro" id="IPR002744">
    <property type="entry name" value="MIP18-like"/>
</dbReference>
<evidence type="ECO:0000313" key="3">
    <source>
        <dbReference type="EMBL" id="PSR24190.1"/>
    </source>
</evidence>
<dbReference type="InterPro" id="IPR056572">
    <property type="entry name" value="Zn_ribbon_PaaD"/>
</dbReference>
<evidence type="ECO:0000259" key="2">
    <source>
        <dbReference type="Pfam" id="PF23451"/>
    </source>
</evidence>
<comment type="caution">
    <text evidence="3">The sequence shown here is derived from an EMBL/GenBank/DDBJ whole genome shotgun (WGS) entry which is preliminary data.</text>
</comment>
<accession>A0A2T2WPM2</accession>
<dbReference type="InterPro" id="IPR034904">
    <property type="entry name" value="FSCA_dom_sf"/>
</dbReference>
<organism evidence="3 4">
    <name type="scientific">Sulfobacillus acidophilus</name>
    <dbReference type="NCBI Taxonomy" id="53633"/>
    <lineage>
        <taxon>Bacteria</taxon>
        <taxon>Bacillati</taxon>
        <taxon>Bacillota</taxon>
        <taxon>Clostridia</taxon>
        <taxon>Eubacteriales</taxon>
        <taxon>Clostridiales Family XVII. Incertae Sedis</taxon>
        <taxon>Sulfobacillus</taxon>
    </lineage>
</organism>
<protein>
    <submittedName>
        <fullName evidence="3">Phenylacetate-CoA oxygenase subunit PaaJ</fullName>
    </submittedName>
</protein>
<dbReference type="AlphaFoldDB" id="A0A2T2WPM2"/>
<evidence type="ECO:0000313" key="4">
    <source>
        <dbReference type="Proteomes" id="UP000241848"/>
    </source>
</evidence>
<gene>
    <name evidence="3" type="primary">paaJ</name>
    <name evidence="3" type="ORF">C7B45_00110</name>
</gene>
<feature type="domain" description="PaaD zinc beta ribbon" evidence="2">
    <location>
        <begin position="117"/>
        <end position="156"/>
    </location>
</feature>
<dbReference type="Pfam" id="PF23451">
    <property type="entry name" value="Zn_ribbon_PaaD"/>
    <property type="match status" value="1"/>
</dbReference>
<dbReference type="InterPro" id="IPR011883">
    <property type="entry name" value="PaaD-like"/>
</dbReference>
<dbReference type="Gene3D" id="3.30.300.130">
    <property type="entry name" value="Fe-S cluster assembly (FSCA)"/>
    <property type="match status" value="1"/>
</dbReference>
<dbReference type="SUPFAM" id="SSF117916">
    <property type="entry name" value="Fe-S cluster assembly (FSCA) domain-like"/>
    <property type="match status" value="1"/>
</dbReference>
<sequence length="157" mass="17177">MQKSDGRATVESVYECISHVCDPEIPTVSIVDLGMVEKVTVTDRQIVVVLIPTFVGCPAQPIIARDVRQTLAAQYADYAIEVRFALTVAWTSARITEAGRQALQACGIAPPGRAFGDVACPVCHDTKPVLHNLFGSTSCRSLYYCRQCRNPFEAFKP</sequence>